<sequence>FTQENFGWTFEKALLRKKSVQLDQHEKESVSQQEPGCSKNAVGIEAGKGAKDDPLLAEHLQEIEELETVSLRKEPSAHLNVIMEFKSFEVSLKKKV</sequence>
<reference evidence="2 3" key="1">
    <citation type="submission" date="2023-11" db="EMBL/GenBank/DDBJ databases">
        <title>Halocaridina rubra genome assembly.</title>
        <authorList>
            <person name="Smith C."/>
        </authorList>
    </citation>
    <scope>NUCLEOTIDE SEQUENCE [LARGE SCALE GENOMIC DNA]</scope>
    <source>
        <strain evidence="2">EP-1</strain>
        <tissue evidence="2">Whole</tissue>
    </source>
</reference>
<protein>
    <submittedName>
        <fullName evidence="2">Uncharacterized protein</fullName>
    </submittedName>
</protein>
<dbReference type="AlphaFoldDB" id="A0AAN8X897"/>
<dbReference type="EMBL" id="JAXCGZ010006545">
    <property type="protein sequence ID" value="KAK7079681.1"/>
    <property type="molecule type" value="Genomic_DNA"/>
</dbReference>
<evidence type="ECO:0000256" key="1">
    <source>
        <dbReference type="SAM" id="MobiDB-lite"/>
    </source>
</evidence>
<dbReference type="Proteomes" id="UP001381693">
    <property type="component" value="Unassembled WGS sequence"/>
</dbReference>
<feature type="region of interest" description="Disordered" evidence="1">
    <location>
        <begin position="26"/>
        <end position="45"/>
    </location>
</feature>
<keyword evidence="3" id="KW-1185">Reference proteome</keyword>
<gene>
    <name evidence="2" type="ORF">SK128_002357</name>
</gene>
<feature type="non-terminal residue" evidence="2">
    <location>
        <position position="1"/>
    </location>
</feature>
<organism evidence="2 3">
    <name type="scientific">Halocaridina rubra</name>
    <name type="common">Hawaiian red shrimp</name>
    <dbReference type="NCBI Taxonomy" id="373956"/>
    <lineage>
        <taxon>Eukaryota</taxon>
        <taxon>Metazoa</taxon>
        <taxon>Ecdysozoa</taxon>
        <taxon>Arthropoda</taxon>
        <taxon>Crustacea</taxon>
        <taxon>Multicrustacea</taxon>
        <taxon>Malacostraca</taxon>
        <taxon>Eumalacostraca</taxon>
        <taxon>Eucarida</taxon>
        <taxon>Decapoda</taxon>
        <taxon>Pleocyemata</taxon>
        <taxon>Caridea</taxon>
        <taxon>Atyoidea</taxon>
        <taxon>Atyidae</taxon>
        <taxon>Halocaridina</taxon>
    </lineage>
</organism>
<comment type="caution">
    <text evidence="2">The sequence shown here is derived from an EMBL/GenBank/DDBJ whole genome shotgun (WGS) entry which is preliminary data.</text>
</comment>
<proteinExistence type="predicted"/>
<accession>A0AAN8X897</accession>
<evidence type="ECO:0000313" key="3">
    <source>
        <dbReference type="Proteomes" id="UP001381693"/>
    </source>
</evidence>
<evidence type="ECO:0000313" key="2">
    <source>
        <dbReference type="EMBL" id="KAK7079681.1"/>
    </source>
</evidence>
<name>A0AAN8X897_HALRR</name>